<name>A0A380SAB8_STAGA</name>
<evidence type="ECO:0000313" key="3">
    <source>
        <dbReference type="Proteomes" id="UP000255277"/>
    </source>
</evidence>
<gene>
    <name evidence="2" type="ORF">NCTC12195_04916</name>
    <name evidence="1" type="ORF">SGA02_29020</name>
</gene>
<sequence length="45" mass="5329">MLGYGGLLKQKHKNLNVDDDEDKTKTETLAFKLAFYMYFCPLWEL</sequence>
<dbReference type="Proteomes" id="UP000255277">
    <property type="component" value="Unassembled WGS sequence"/>
</dbReference>
<evidence type="ECO:0000313" key="2">
    <source>
        <dbReference type="EMBL" id="SUQ38540.1"/>
    </source>
</evidence>
<proteinExistence type="predicted"/>
<evidence type="ECO:0000313" key="4">
    <source>
        <dbReference type="Proteomes" id="UP000321057"/>
    </source>
</evidence>
<reference evidence="2 3" key="1">
    <citation type="submission" date="2018-06" db="EMBL/GenBank/DDBJ databases">
        <authorList>
            <consortium name="Pathogen Informatics"/>
            <person name="Doyle S."/>
        </authorList>
    </citation>
    <scope>NUCLEOTIDE SEQUENCE [LARGE SCALE GENOMIC DNA]</scope>
    <source>
        <strain evidence="2 3">NCTC12195</strain>
    </source>
</reference>
<organism evidence="2 3">
    <name type="scientific">Staphylococcus gallinarum</name>
    <dbReference type="NCBI Taxonomy" id="1293"/>
    <lineage>
        <taxon>Bacteria</taxon>
        <taxon>Bacillati</taxon>
        <taxon>Bacillota</taxon>
        <taxon>Bacilli</taxon>
        <taxon>Bacillales</taxon>
        <taxon>Staphylococcaceae</taxon>
        <taxon>Staphylococcus</taxon>
    </lineage>
</organism>
<dbReference type="AlphaFoldDB" id="A0A380SAB8"/>
<dbReference type="EMBL" id="UHDK01000003">
    <property type="protein sequence ID" value="SUQ38540.1"/>
    <property type="molecule type" value="Genomic_DNA"/>
</dbReference>
<keyword evidence="4" id="KW-1185">Reference proteome</keyword>
<dbReference type="EMBL" id="BKAX01000019">
    <property type="protein sequence ID" value="GEQ07074.1"/>
    <property type="molecule type" value="Genomic_DNA"/>
</dbReference>
<protein>
    <submittedName>
        <fullName evidence="2">Uncharacterized protein</fullName>
    </submittedName>
</protein>
<reference evidence="1 4" key="2">
    <citation type="submission" date="2019-07" db="EMBL/GenBank/DDBJ databases">
        <title>Whole genome shotgun sequence of Staphylococcus gallinarum NBRC 109767.</title>
        <authorList>
            <person name="Hosoyama A."/>
            <person name="Uohara A."/>
            <person name="Ohji S."/>
            <person name="Ichikawa N."/>
        </authorList>
    </citation>
    <scope>NUCLEOTIDE SEQUENCE [LARGE SCALE GENOMIC DNA]</scope>
    <source>
        <strain evidence="1 4">NBRC 109767</strain>
    </source>
</reference>
<accession>A0A380SAB8</accession>
<dbReference type="Proteomes" id="UP000321057">
    <property type="component" value="Unassembled WGS sequence"/>
</dbReference>
<evidence type="ECO:0000313" key="1">
    <source>
        <dbReference type="EMBL" id="GEQ07074.1"/>
    </source>
</evidence>